<organism evidence="5 6">
    <name type="scientific">Paracoccus fistulariae</name>
    <dbReference type="NCBI Taxonomy" id="658446"/>
    <lineage>
        <taxon>Bacteria</taxon>
        <taxon>Pseudomonadati</taxon>
        <taxon>Pseudomonadota</taxon>
        <taxon>Alphaproteobacteria</taxon>
        <taxon>Rhodobacterales</taxon>
        <taxon>Paracoccaceae</taxon>
        <taxon>Paracoccus</taxon>
    </lineage>
</organism>
<evidence type="ECO:0000256" key="2">
    <source>
        <dbReference type="ARBA" id="ARBA00035010"/>
    </source>
</evidence>
<evidence type="ECO:0000259" key="4">
    <source>
        <dbReference type="Pfam" id="PF06597"/>
    </source>
</evidence>
<dbReference type="RefSeq" id="WP_271886903.1">
    <property type="nucleotide sequence ID" value="NZ_CP067136.1"/>
</dbReference>
<sequence>MTSDTDTGSAVYTHGWDTVFAIPVPDVNKAIVDKKSSPPSFSFTDPSNTFKLDGTFGDWQMTEGGDGKEVRMYLPLTAISLTFLATGKKTDYSGNCVIGIELHYIPHTDPQASAAKGANPMALKVKPTSDDPTQSVAFVVDMPLTPTPGTIAEAMLKQGMQEWASANLAEFGHVFAVVDLNTMIDQGQWGFVAPNYTSYAYLTDGSALANDLFGVLTMTGKRSGSTLNEQLPENAIPSGSKAGFLVSQTRTLYDLIRPSIMQAYPGLTGQNFLMDAAGDTLYLTENTSVDLKTVHHNGTPYYPKLTQLKVKSVGSVLTLTSTTETEVAAGIVASCVSTHWYTVDLGKSNKGQTLKFTEYQKPSIVHSIHQSEGSHVTQIIIMIVASIALLILTILTEGAALIVGGLVIGLLLGTNQIVPALIEKVNKDDSPDIGLLLANAVAPITWSASGVFDLTYGHMNNALQLGGNPKFI</sequence>
<feature type="transmembrane region" description="Helical" evidence="3">
    <location>
        <begin position="433"/>
        <end position="452"/>
    </location>
</feature>
<keyword evidence="3" id="KW-0812">Transmembrane</keyword>
<evidence type="ECO:0000256" key="1">
    <source>
        <dbReference type="ARBA" id="ARBA00023026"/>
    </source>
</evidence>
<name>A0ABY7SK47_9RHOB</name>
<feature type="domain" description="Protein OrfX2/OrfX3/P47" evidence="4">
    <location>
        <begin position="13"/>
        <end position="467"/>
    </location>
</feature>
<keyword evidence="3" id="KW-0472">Membrane</keyword>
<comment type="similarity">
    <text evidence="2">Belongs to the TULIP P47 family.</text>
</comment>
<protein>
    <submittedName>
        <fullName evidence="5">TULIP family P47-like protein</fullName>
    </submittedName>
</protein>
<proteinExistence type="inferred from homology"/>
<dbReference type="InterPro" id="IPR010567">
    <property type="entry name" value="OrfX2/OrfX3/P47"/>
</dbReference>
<gene>
    <name evidence="5" type="ORF">JHX87_00115</name>
</gene>
<dbReference type="Proteomes" id="UP001219349">
    <property type="component" value="Chromosome"/>
</dbReference>
<keyword evidence="1" id="KW-0843">Virulence</keyword>
<dbReference type="EMBL" id="CP067136">
    <property type="protein sequence ID" value="WCR07308.1"/>
    <property type="molecule type" value="Genomic_DNA"/>
</dbReference>
<dbReference type="Pfam" id="PF06597">
    <property type="entry name" value="Clostridium_P47"/>
    <property type="match status" value="1"/>
</dbReference>
<evidence type="ECO:0000256" key="3">
    <source>
        <dbReference type="SAM" id="Phobius"/>
    </source>
</evidence>
<evidence type="ECO:0000313" key="6">
    <source>
        <dbReference type="Proteomes" id="UP001219349"/>
    </source>
</evidence>
<keyword evidence="6" id="KW-1185">Reference proteome</keyword>
<keyword evidence="3" id="KW-1133">Transmembrane helix</keyword>
<feature type="transmembrane region" description="Helical" evidence="3">
    <location>
        <begin position="379"/>
        <end position="412"/>
    </location>
</feature>
<evidence type="ECO:0000313" key="5">
    <source>
        <dbReference type="EMBL" id="WCR07308.1"/>
    </source>
</evidence>
<accession>A0ABY7SK47</accession>
<reference evidence="5 6" key="1">
    <citation type="submission" date="2021-01" db="EMBL/GenBank/DDBJ databases">
        <title>Biogeographic distribution of Paracoccus.</title>
        <authorList>
            <person name="Hollensteiner J."/>
            <person name="Leineberger J."/>
            <person name="Brinkhoff T."/>
            <person name="Daniel R."/>
        </authorList>
    </citation>
    <scope>NUCLEOTIDE SEQUENCE [LARGE SCALE GENOMIC DNA]</scope>
    <source>
        <strain evidence="5 6">KCTC 22803</strain>
    </source>
</reference>